<dbReference type="AlphaFoldDB" id="A0A0X3ANQ5"/>
<evidence type="ECO:0008006" key="3">
    <source>
        <dbReference type="Google" id="ProtNLM"/>
    </source>
</evidence>
<dbReference type="Gene3D" id="3.40.50.1580">
    <property type="entry name" value="Nucleoside phosphorylase domain"/>
    <property type="match status" value="1"/>
</dbReference>
<keyword evidence="2" id="KW-1185">Reference proteome</keyword>
<dbReference type="Proteomes" id="UP000182761">
    <property type="component" value="Unassembled WGS sequence"/>
</dbReference>
<dbReference type="InterPro" id="IPR035994">
    <property type="entry name" value="Nucleoside_phosphorylase_sf"/>
</dbReference>
<evidence type="ECO:0000313" key="1">
    <source>
        <dbReference type="EMBL" id="CVK16020.1"/>
    </source>
</evidence>
<evidence type="ECO:0000313" key="2">
    <source>
        <dbReference type="Proteomes" id="UP000182761"/>
    </source>
</evidence>
<sequence length="185" mass="20830">MKITVITPMREEQEKITNAFNEFSSLQHSYEVRISGIGRENVAKALINKPKSDLDILVGFTAIIGVEKTMPNELKKGSLVEVVASSLYGYSGEIFENGKLKLTSSKTKFPSLSSLTSDKFVTTSNLPIGTLINMEDYTFMCLKRPQDFIIRIISDFLPHPQEIDFLKIIEDISFTPVIEFLESLQ</sequence>
<name>A0A0X3ANQ5_9FLAO</name>
<dbReference type="STRING" id="1586267.GCA_001418685_00858"/>
<dbReference type="GO" id="GO:0003824">
    <property type="term" value="F:catalytic activity"/>
    <property type="evidence" value="ECO:0007669"/>
    <property type="project" value="InterPro"/>
</dbReference>
<accession>A0A0X3ANQ5</accession>
<organism evidence="1 2">
    <name type="scientific">Apibacter mensalis</name>
    <dbReference type="NCBI Taxonomy" id="1586267"/>
    <lineage>
        <taxon>Bacteria</taxon>
        <taxon>Pseudomonadati</taxon>
        <taxon>Bacteroidota</taxon>
        <taxon>Flavobacteriia</taxon>
        <taxon>Flavobacteriales</taxon>
        <taxon>Weeksellaceae</taxon>
        <taxon>Apibacter</taxon>
    </lineage>
</organism>
<dbReference type="EMBL" id="FCOR01000004">
    <property type="protein sequence ID" value="CVK16020.1"/>
    <property type="molecule type" value="Genomic_DNA"/>
</dbReference>
<gene>
    <name evidence="1" type="ORF">Ga0061079_104139</name>
</gene>
<protein>
    <recommendedName>
        <fullName evidence="3">Nucleoside phosphorylase domain-containing protein</fullName>
    </recommendedName>
</protein>
<dbReference type="RefSeq" id="WP_245630736.1">
    <property type="nucleotide sequence ID" value="NZ_FCOR01000004.1"/>
</dbReference>
<reference evidence="1 2" key="1">
    <citation type="submission" date="2016-01" db="EMBL/GenBank/DDBJ databases">
        <authorList>
            <person name="McClelland M."/>
            <person name="Jain A."/>
            <person name="Saraogi P."/>
            <person name="Mendelson R."/>
            <person name="Westerman R."/>
            <person name="SanMiguel P."/>
            <person name="Csonka L."/>
        </authorList>
    </citation>
    <scope>NUCLEOTIDE SEQUENCE [LARGE SCALE GENOMIC DNA]</scope>
    <source>
        <strain evidence="1 2">R-53146</strain>
    </source>
</reference>
<dbReference type="GO" id="GO:0009116">
    <property type="term" value="P:nucleoside metabolic process"/>
    <property type="evidence" value="ECO:0007669"/>
    <property type="project" value="InterPro"/>
</dbReference>
<proteinExistence type="predicted"/>